<dbReference type="EMBL" id="KZ819636">
    <property type="protein sequence ID" value="PWN90059.1"/>
    <property type="molecule type" value="Genomic_DNA"/>
</dbReference>
<name>A0A316YLE2_9BASI</name>
<reference evidence="3 4" key="1">
    <citation type="journal article" date="2018" name="Mol. Biol. Evol.">
        <title>Broad Genomic Sampling Reveals a Smut Pathogenic Ancestry of the Fungal Clade Ustilaginomycotina.</title>
        <authorList>
            <person name="Kijpornyongpan T."/>
            <person name="Mondo S.J."/>
            <person name="Barry K."/>
            <person name="Sandor L."/>
            <person name="Lee J."/>
            <person name="Lipzen A."/>
            <person name="Pangilinan J."/>
            <person name="LaButti K."/>
            <person name="Hainaut M."/>
            <person name="Henrissat B."/>
            <person name="Grigoriev I.V."/>
            <person name="Spatafora J.W."/>
            <person name="Aime M.C."/>
        </authorList>
    </citation>
    <scope>NUCLEOTIDE SEQUENCE [LARGE SCALE GENOMIC DNA]</scope>
    <source>
        <strain evidence="3 4">MCA 4198</strain>
    </source>
</reference>
<feature type="compositionally biased region" description="Gly residues" evidence="1">
    <location>
        <begin position="354"/>
        <end position="363"/>
    </location>
</feature>
<dbReference type="AlphaFoldDB" id="A0A316YLE2"/>
<evidence type="ECO:0000313" key="3">
    <source>
        <dbReference type="EMBL" id="PWN90059.1"/>
    </source>
</evidence>
<keyword evidence="2" id="KW-0812">Transmembrane</keyword>
<sequence>MPQETLSFPPAYCVVGAYRLFHDAQLWKPMWAECSQAAKRAGLVAAGWAVVTWPIQKLFVYYFMRGSAKVTGMSTLYHTVHSTADSLDGSQDSRFLGIFGLPSLTTFAAMMFVLGQCHSIMEFWLRRKLRAYRNKAYEATVISRGKPQEWWTPYVEEWEEPPVEKARKNAQKQKLYVRLATPLVRIFLLRVVLLPLDFIPFLGLIVSSALRSLSMGRQLHSLFFAHKRMTALQVEVWLTERQFEYRSFGLAAALLESVPILGMAFSISNRVGAAMYAHDLEKRQQMVRAGQIKRLPRSETHSSKPKIGFSENDEGINVPGGVPSSSSASRLPSTSIPDDAPPAYSIAEAETLIGGSGGPGGDLGVASPHESAQGLSKRKTAPPPVPPRK</sequence>
<keyword evidence="2" id="KW-1133">Transmembrane helix</keyword>
<dbReference type="PANTHER" id="PTHR34292:SF2">
    <property type="entry name" value="OUTER SPORE WALL PROTEIN LDS1"/>
    <property type="match status" value="1"/>
</dbReference>
<evidence type="ECO:0000313" key="4">
    <source>
        <dbReference type="Proteomes" id="UP000245768"/>
    </source>
</evidence>
<evidence type="ECO:0000256" key="1">
    <source>
        <dbReference type="SAM" id="MobiDB-lite"/>
    </source>
</evidence>
<dbReference type="OrthoDB" id="10012223at2759"/>
<keyword evidence="4" id="KW-1185">Reference proteome</keyword>
<dbReference type="RefSeq" id="XP_025377257.1">
    <property type="nucleotide sequence ID" value="XM_025521547.1"/>
</dbReference>
<gene>
    <name evidence="3" type="ORF">FA10DRAFT_266571</name>
</gene>
<dbReference type="STRING" id="215250.A0A316YLE2"/>
<accession>A0A316YLE2</accession>
<keyword evidence="2" id="KW-0472">Membrane</keyword>
<protein>
    <submittedName>
        <fullName evidence="3">Uncharacterized protein</fullName>
    </submittedName>
</protein>
<feature type="transmembrane region" description="Helical" evidence="2">
    <location>
        <begin position="95"/>
        <end position="125"/>
    </location>
</feature>
<dbReference type="InterPro" id="IPR052786">
    <property type="entry name" value="Spore_wall_assembly"/>
</dbReference>
<dbReference type="InParanoid" id="A0A316YLE2"/>
<dbReference type="PANTHER" id="PTHR34292">
    <property type="entry name" value="OUTER SPORE WALL PROTEIN LDS1"/>
    <property type="match status" value="1"/>
</dbReference>
<feature type="transmembrane region" description="Helical" evidence="2">
    <location>
        <begin position="43"/>
        <end position="64"/>
    </location>
</feature>
<dbReference type="GeneID" id="37043463"/>
<proteinExistence type="predicted"/>
<organism evidence="3 4">
    <name type="scientific">Acaromyces ingoldii</name>
    <dbReference type="NCBI Taxonomy" id="215250"/>
    <lineage>
        <taxon>Eukaryota</taxon>
        <taxon>Fungi</taxon>
        <taxon>Dikarya</taxon>
        <taxon>Basidiomycota</taxon>
        <taxon>Ustilaginomycotina</taxon>
        <taxon>Exobasidiomycetes</taxon>
        <taxon>Exobasidiales</taxon>
        <taxon>Cryptobasidiaceae</taxon>
        <taxon>Acaromyces</taxon>
    </lineage>
</organism>
<evidence type="ECO:0000256" key="2">
    <source>
        <dbReference type="SAM" id="Phobius"/>
    </source>
</evidence>
<dbReference type="Proteomes" id="UP000245768">
    <property type="component" value="Unassembled WGS sequence"/>
</dbReference>
<feature type="compositionally biased region" description="Low complexity" evidence="1">
    <location>
        <begin position="323"/>
        <end position="337"/>
    </location>
</feature>
<feature type="region of interest" description="Disordered" evidence="1">
    <location>
        <begin position="289"/>
        <end position="389"/>
    </location>
</feature>